<dbReference type="SUPFAM" id="SSF69318">
    <property type="entry name" value="Integrin alpha N-terminal domain"/>
    <property type="match status" value="1"/>
</dbReference>
<keyword evidence="2" id="KW-1185">Reference proteome</keyword>
<comment type="caution">
    <text evidence="1">The sequence shown here is derived from an EMBL/GenBank/DDBJ whole genome shotgun (WGS) entry which is preliminary data.</text>
</comment>
<dbReference type="EMBL" id="BAABRU010000009">
    <property type="protein sequence ID" value="GAA5528887.1"/>
    <property type="molecule type" value="Genomic_DNA"/>
</dbReference>
<evidence type="ECO:0000313" key="1">
    <source>
        <dbReference type="EMBL" id="GAA5528887.1"/>
    </source>
</evidence>
<evidence type="ECO:0000313" key="2">
    <source>
        <dbReference type="Proteomes" id="UP001428290"/>
    </source>
</evidence>
<dbReference type="InterPro" id="IPR028994">
    <property type="entry name" value="Integrin_alpha_N"/>
</dbReference>
<organism evidence="1 2">
    <name type="scientific">Herpetosiphon gulosus</name>
    <dbReference type="NCBI Taxonomy" id="1973496"/>
    <lineage>
        <taxon>Bacteria</taxon>
        <taxon>Bacillati</taxon>
        <taxon>Chloroflexota</taxon>
        <taxon>Chloroflexia</taxon>
        <taxon>Herpetosiphonales</taxon>
        <taxon>Herpetosiphonaceae</taxon>
        <taxon>Herpetosiphon</taxon>
    </lineage>
</organism>
<protein>
    <recommendedName>
        <fullName evidence="3">VCBS repeat-containing protein</fullName>
    </recommendedName>
</protein>
<dbReference type="RefSeq" id="WP_345722505.1">
    <property type="nucleotide sequence ID" value="NZ_BAABRU010000009.1"/>
</dbReference>
<sequence length="222" mass="24739">MAFATNPISVTAYIDLLTDFVNAQPTNYEHLGEVLELWTTSSNQTIIQQPEGEYYRKFDFNRDGQAEILITLPTNHPAILILLTPDSNGMYQPMWKLVSDYPNDYRIWLVRDLTADGNVEIVMSAVACGAHTCSQTINILQWQATTLNSILELNAANPTVLWSDLTADGTIELIVDRGKIGSDGAGMQRKQTEIYQWDGSRYTLNSITPDSSCFATPILAID</sequence>
<name>A0ABP9X0B9_9CHLR</name>
<evidence type="ECO:0008006" key="3">
    <source>
        <dbReference type="Google" id="ProtNLM"/>
    </source>
</evidence>
<accession>A0ABP9X0B9</accession>
<dbReference type="Proteomes" id="UP001428290">
    <property type="component" value="Unassembled WGS sequence"/>
</dbReference>
<gene>
    <name evidence="1" type="ORF">Hgul01_02690</name>
</gene>
<proteinExistence type="predicted"/>
<reference evidence="1 2" key="1">
    <citation type="submission" date="2024-02" db="EMBL/GenBank/DDBJ databases">
        <title>Herpetosiphon gulosus NBRC 112829.</title>
        <authorList>
            <person name="Ichikawa N."/>
            <person name="Katano-Makiyama Y."/>
            <person name="Hidaka K."/>
        </authorList>
    </citation>
    <scope>NUCLEOTIDE SEQUENCE [LARGE SCALE GENOMIC DNA]</scope>
    <source>
        <strain evidence="1 2">NBRC 112829</strain>
    </source>
</reference>